<feature type="transmembrane region" description="Helical" evidence="10">
    <location>
        <begin position="216"/>
        <end position="237"/>
    </location>
</feature>
<dbReference type="InterPro" id="IPR027417">
    <property type="entry name" value="P-loop_NTPase"/>
</dbReference>
<dbReference type="NCBIfam" id="TIGR01007">
    <property type="entry name" value="eps_fam"/>
    <property type="match status" value="1"/>
</dbReference>
<accession>A0A641MA83</accession>
<keyword evidence="8" id="KW-0829">Tyrosine-protein kinase</keyword>
<dbReference type="GO" id="GO:0005524">
    <property type="term" value="F:ATP binding"/>
    <property type="evidence" value="ECO:0007669"/>
    <property type="project" value="UniProtKB-KW"/>
</dbReference>
<dbReference type="GO" id="GO:0004715">
    <property type="term" value="F:non-membrane spanning protein tyrosine kinase activity"/>
    <property type="evidence" value="ECO:0007669"/>
    <property type="project" value="UniProtKB-EC"/>
</dbReference>
<comment type="similarity">
    <text evidence="1">Belongs to the CpsD/CapB family.</text>
</comment>
<feature type="domain" description="Tyrosine-protein kinase G-rich" evidence="12">
    <location>
        <begin position="158"/>
        <end position="234"/>
    </location>
</feature>
<evidence type="ECO:0000256" key="10">
    <source>
        <dbReference type="SAM" id="Phobius"/>
    </source>
</evidence>
<dbReference type="EC" id="2.7.10.2" evidence="3"/>
<keyword evidence="6 13" id="KW-0418">Kinase</keyword>
<evidence type="ECO:0000256" key="8">
    <source>
        <dbReference type="ARBA" id="ARBA00023137"/>
    </source>
</evidence>
<keyword evidence="10" id="KW-1133">Transmembrane helix</keyword>
<evidence type="ECO:0000256" key="2">
    <source>
        <dbReference type="ARBA" id="ARBA00008883"/>
    </source>
</evidence>
<dbReference type="InterPro" id="IPR005702">
    <property type="entry name" value="Wzc-like_C"/>
</dbReference>
<evidence type="ECO:0000256" key="3">
    <source>
        <dbReference type="ARBA" id="ARBA00011903"/>
    </source>
</evidence>
<evidence type="ECO:0000259" key="11">
    <source>
        <dbReference type="Pfam" id="PF13614"/>
    </source>
</evidence>
<keyword evidence="10" id="KW-0472">Membrane</keyword>
<dbReference type="Pfam" id="PF13614">
    <property type="entry name" value="AAA_31"/>
    <property type="match status" value="1"/>
</dbReference>
<dbReference type="Pfam" id="PF13807">
    <property type="entry name" value="GNVR"/>
    <property type="match status" value="1"/>
</dbReference>
<dbReference type="FunFam" id="3.40.50.300:FF:000527">
    <property type="entry name" value="Tyrosine-protein kinase etk"/>
    <property type="match status" value="1"/>
</dbReference>
<dbReference type="EMBL" id="VWMU01000431">
    <property type="protein sequence ID" value="KAA3702498.1"/>
    <property type="molecule type" value="Genomic_DNA"/>
</dbReference>
<protein>
    <recommendedName>
        <fullName evidence="3">non-specific protein-tyrosine kinase</fullName>
        <ecNumber evidence="3">2.7.10.2</ecNumber>
    </recommendedName>
</protein>
<keyword evidence="5" id="KW-0547">Nucleotide-binding</keyword>
<proteinExistence type="inferred from homology"/>
<dbReference type="AlphaFoldDB" id="A0A641MA83"/>
<keyword evidence="10" id="KW-0812">Transmembrane</keyword>
<evidence type="ECO:0000256" key="4">
    <source>
        <dbReference type="ARBA" id="ARBA00022679"/>
    </source>
</evidence>
<evidence type="ECO:0000256" key="6">
    <source>
        <dbReference type="ARBA" id="ARBA00022777"/>
    </source>
</evidence>
<comment type="catalytic activity">
    <reaction evidence="9">
        <text>L-tyrosyl-[protein] + ATP = O-phospho-L-tyrosyl-[protein] + ADP + H(+)</text>
        <dbReference type="Rhea" id="RHEA:10596"/>
        <dbReference type="Rhea" id="RHEA-COMP:10136"/>
        <dbReference type="Rhea" id="RHEA-COMP:20101"/>
        <dbReference type="ChEBI" id="CHEBI:15378"/>
        <dbReference type="ChEBI" id="CHEBI:30616"/>
        <dbReference type="ChEBI" id="CHEBI:46858"/>
        <dbReference type="ChEBI" id="CHEBI:61978"/>
        <dbReference type="ChEBI" id="CHEBI:456216"/>
        <dbReference type="EC" id="2.7.10.2"/>
    </reaction>
</comment>
<evidence type="ECO:0000259" key="12">
    <source>
        <dbReference type="Pfam" id="PF13807"/>
    </source>
</evidence>
<dbReference type="Gene3D" id="3.40.50.300">
    <property type="entry name" value="P-loop containing nucleotide triphosphate hydrolases"/>
    <property type="match status" value="1"/>
</dbReference>
<keyword evidence="4 13" id="KW-0808">Transferase</keyword>
<comment type="similarity">
    <text evidence="2">Belongs to the etk/wzc family.</text>
</comment>
<dbReference type="RefSeq" id="WP_149998501.1">
    <property type="nucleotide sequence ID" value="NZ_VWMU01000431.1"/>
</dbReference>
<dbReference type="InterPro" id="IPR025669">
    <property type="entry name" value="AAA_dom"/>
</dbReference>
<comment type="caution">
    <text evidence="13">The sequence shown here is derived from an EMBL/GenBank/DDBJ whole genome shotgun (WGS) entry which is preliminary data.</text>
</comment>
<feature type="non-terminal residue" evidence="13">
    <location>
        <position position="478"/>
    </location>
</feature>
<evidence type="ECO:0000256" key="1">
    <source>
        <dbReference type="ARBA" id="ARBA00007316"/>
    </source>
</evidence>
<gene>
    <name evidence="13" type="ORF">F3F94_20855</name>
</gene>
<evidence type="ECO:0000313" key="13">
    <source>
        <dbReference type="EMBL" id="KAA3702498.1"/>
    </source>
</evidence>
<dbReference type="GO" id="GO:0042802">
    <property type="term" value="F:identical protein binding"/>
    <property type="evidence" value="ECO:0007669"/>
    <property type="project" value="UniProtKB-ARBA"/>
</dbReference>
<dbReference type="GO" id="GO:0005886">
    <property type="term" value="C:plasma membrane"/>
    <property type="evidence" value="ECO:0007669"/>
    <property type="project" value="TreeGrafter"/>
</dbReference>
<dbReference type="SUPFAM" id="SSF52540">
    <property type="entry name" value="P-loop containing nucleoside triphosphate hydrolases"/>
    <property type="match status" value="1"/>
</dbReference>
<evidence type="ECO:0000256" key="9">
    <source>
        <dbReference type="ARBA" id="ARBA00051245"/>
    </source>
</evidence>
<organism evidence="13">
    <name type="scientific">Bacteroides salyersiae</name>
    <dbReference type="NCBI Taxonomy" id="291644"/>
    <lineage>
        <taxon>Bacteria</taxon>
        <taxon>Pseudomonadati</taxon>
        <taxon>Bacteroidota</taxon>
        <taxon>Bacteroidia</taxon>
        <taxon>Bacteroidales</taxon>
        <taxon>Bacteroidaceae</taxon>
        <taxon>Bacteroides</taxon>
    </lineage>
</organism>
<dbReference type="InterPro" id="IPR050445">
    <property type="entry name" value="Bact_polysacc_biosynth/exp"/>
</dbReference>
<dbReference type="PANTHER" id="PTHR32309">
    <property type="entry name" value="TYROSINE-PROTEIN KINASE"/>
    <property type="match status" value="1"/>
</dbReference>
<keyword evidence="7" id="KW-0067">ATP-binding</keyword>
<sequence>IIIERELGSVDANIESVKRENQLTDITSETGMYLQNTSRYKQEGLSLENQLSISKYIKEYLVDPQKNSDLIPANTGISDNSVESQIKEYNDMLLKRDKLITGSSNKNPIVIDLNNSLSAMKQTIIRSVDNLIVGLNIQLKNIREQEEQTTKRIEAVPTQQKYVLTVERQQKIKEELYLYLLNKREENALTQAITESNARIIDPASGSNKPVAPKSMMILLAAVALGAVIPMGVLWLLNVTDTKVRTRKELDQVLTIPFLGDIPRHGSKKGEDADGIVVRESGRDSVSEAFRIVRTNMEFMRVKSNNLQVVMFTSANPGAGKTFVSSNLAMSIAQTNKKVVLVDVDIRKGTLSGIFSNVSGRMGLTHYLSGRTDNLNDIIGVSEEYDKLDIVFSGPVPPNPAELLLSERLDRFVSELRKRYDYVIIDNVPAGMVADASIVNRVADLTIFVVRSGVMDRRQLPELEKMYREEQLHNMSVV</sequence>
<name>A0A641MA83_9BACE</name>
<evidence type="ECO:0000256" key="7">
    <source>
        <dbReference type="ARBA" id="ARBA00022840"/>
    </source>
</evidence>
<feature type="domain" description="AAA" evidence="11">
    <location>
        <begin position="309"/>
        <end position="431"/>
    </location>
</feature>
<dbReference type="InterPro" id="IPR032807">
    <property type="entry name" value="GNVR"/>
</dbReference>
<evidence type="ECO:0000256" key="5">
    <source>
        <dbReference type="ARBA" id="ARBA00022741"/>
    </source>
</evidence>
<reference evidence="13" key="1">
    <citation type="journal article" date="2019" name="Nat. Med.">
        <title>A library of human gut bacterial isolates paired with longitudinal multiomics data enables mechanistic microbiome research.</title>
        <authorList>
            <person name="Poyet M."/>
            <person name="Groussin M."/>
            <person name="Gibbons S.M."/>
            <person name="Avila-Pacheco J."/>
            <person name="Jiang X."/>
            <person name="Kearney S.M."/>
            <person name="Perrotta A.R."/>
            <person name="Berdy B."/>
            <person name="Zhao S."/>
            <person name="Lieberman T.D."/>
            <person name="Swanson P.K."/>
            <person name="Smith M."/>
            <person name="Roesemann S."/>
            <person name="Alexander J.E."/>
            <person name="Rich S.A."/>
            <person name="Livny J."/>
            <person name="Vlamakis H."/>
            <person name="Clish C."/>
            <person name="Bullock K."/>
            <person name="Deik A."/>
            <person name="Scott J."/>
            <person name="Pierce K.A."/>
            <person name="Xavier R.J."/>
            <person name="Alm E.J."/>
        </authorList>
    </citation>
    <scope>NUCLEOTIDE SEQUENCE</scope>
    <source>
        <strain evidence="13">BIOML-A21</strain>
    </source>
</reference>
<feature type="non-terminal residue" evidence="13">
    <location>
        <position position="1"/>
    </location>
</feature>
<dbReference type="PANTHER" id="PTHR32309:SF13">
    <property type="entry name" value="FERRIC ENTEROBACTIN TRANSPORT PROTEIN FEPE"/>
    <property type="match status" value="1"/>
</dbReference>
<dbReference type="CDD" id="cd05387">
    <property type="entry name" value="BY-kinase"/>
    <property type="match status" value="1"/>
</dbReference>